<dbReference type="Pfam" id="PF11300">
    <property type="entry name" value="DUF3102"/>
    <property type="match status" value="1"/>
</dbReference>
<proteinExistence type="predicted"/>
<evidence type="ECO:0000313" key="1">
    <source>
        <dbReference type="EMBL" id="MFB5192018.1"/>
    </source>
</evidence>
<accession>A0ABV5AIP0</accession>
<protein>
    <submittedName>
        <fullName evidence="1">DUF3102 domain-containing protein</fullName>
    </submittedName>
</protein>
<keyword evidence="2" id="KW-1185">Reference proteome</keyword>
<dbReference type="Proteomes" id="UP001579974">
    <property type="component" value="Unassembled WGS sequence"/>
</dbReference>
<reference evidence="1 2" key="1">
    <citation type="journal article" date="2024" name="Int. J. Mol. Sci.">
        <title>Exploration of Alicyclobacillus spp. Genome in Search of Antibiotic Resistance.</title>
        <authorList>
            <person name="Bucka-Kolendo J."/>
            <person name="Kiousi D.E."/>
            <person name="Dekowska A."/>
            <person name="Mikolajczuk-Szczyrba A."/>
            <person name="Karadedos D.M."/>
            <person name="Michael P."/>
            <person name="Galanis A."/>
            <person name="Sokolowska B."/>
        </authorList>
    </citation>
    <scope>NUCLEOTIDE SEQUENCE [LARGE SCALE GENOMIC DNA]</scope>
    <source>
        <strain evidence="1 2">KKP 3000</strain>
    </source>
</reference>
<gene>
    <name evidence="1" type="ORF">KKP3000_000810</name>
</gene>
<dbReference type="EMBL" id="JBDXSU010000016">
    <property type="protein sequence ID" value="MFB5192018.1"/>
    <property type="molecule type" value="Genomic_DNA"/>
</dbReference>
<dbReference type="InterPro" id="IPR021451">
    <property type="entry name" value="DUF3102"/>
</dbReference>
<dbReference type="RefSeq" id="WP_275476900.1">
    <property type="nucleotide sequence ID" value="NZ_JBDXSU010000016.1"/>
</dbReference>
<sequence>MGRRLKHVRDKDLAKGQFKSWAKDNCDFDSSTASRMIQAVEQFGDATSHLSTGKIFEMLSLPESVDRADFVRSRTPSHRPAKRKRSTR</sequence>
<evidence type="ECO:0000313" key="2">
    <source>
        <dbReference type="Proteomes" id="UP001579974"/>
    </source>
</evidence>
<comment type="caution">
    <text evidence="1">The sequence shown here is derived from an EMBL/GenBank/DDBJ whole genome shotgun (WGS) entry which is preliminary data.</text>
</comment>
<name>A0ABV5AIP0_9BACL</name>
<organism evidence="1 2">
    <name type="scientific">Alicyclobacillus fastidiosus</name>
    <dbReference type="NCBI Taxonomy" id="392011"/>
    <lineage>
        <taxon>Bacteria</taxon>
        <taxon>Bacillati</taxon>
        <taxon>Bacillota</taxon>
        <taxon>Bacilli</taxon>
        <taxon>Bacillales</taxon>
        <taxon>Alicyclobacillaceae</taxon>
        <taxon>Alicyclobacillus</taxon>
    </lineage>
</organism>